<feature type="transmembrane region" description="Helical" evidence="7">
    <location>
        <begin position="956"/>
        <end position="977"/>
    </location>
</feature>
<dbReference type="PRINTS" id="PR00702">
    <property type="entry name" value="ACRIFLAVINRP"/>
</dbReference>
<keyword evidence="2" id="KW-1003">Cell membrane</keyword>
<proteinExistence type="predicted"/>
<dbReference type="Gene3D" id="3.30.70.1440">
    <property type="entry name" value="Multidrug efflux transporter AcrB pore domain"/>
    <property type="match status" value="1"/>
</dbReference>
<sequence length="1025" mass="110079">MSLSSPFIRRPIGTLLLSLAVILAGTLAYFRLPVAPLPNVAFPVILVSASLSGASPETMASTVATPLERSLGEIAGIDQMTSSSSQGSTRIILQFDLDKNVDDAARQVQAAINSAQALLPSAMRSPPTYRKFNPASAPVFILALTSDDIDQGTLYSIADEQVAPKIAQVNGVGSVSVAGSSSPAIRVDLDPAALDHAGIALDDVATAIQNANSNSPKGFLHSDRYRWEIDADSQMFDVAGYKRLVLKDNGDGQITRLGDVATIDKQVEDLYRTGFVNDRKAILLIVKTVSGANVVQTISDIKARLPGVERALPPGAKLATIMDRSPGIKASLNETQFTLIIAVVLVVMVVFVFLRSFRATLIPSATIPVSVLGTFGLMYLLGYSLDSLSLMALIVAIGFLVDDAIVVTENIARHIERGESPFRAALLGAREVGFTVMSMSISLIAVFIPLLLLGGFVGRLFHEFAMTLSIAVLVSLLVSLTLTPMLCARWLRHDTQPEGRVRWKRAIERLGESIGRGYTRTLDIALNHRRLTLLSLVAVIVLNGYLYTAIDKGLIPNQDTGRLMGRAQADQSISYDALTNKVNAVRTRLLADPDVEQVLGMLGGSGGPGGGGSSSVTMFVTLKKDHTASTDAVANRLSETFRDEPGLNVYFRAMQDLQFGGRESNGQFELTLKSDDLDELGKWTSTVSEAMREVESITSVSSDSQTQGLSSVVRIDRARASQLGVNVAMVDTLLQNAFSQHQVASIYQGVNQYYVIMGLAPDHRRSPEVLSTLHVIGNDGQRVPLSAFTRIERGNTPVSVSHQGQFAAATVSFNLREGVPLSQATADINARLDQLNLPTSIQTSFEGSAGTYQDSALTMPLLILGALLTVYLVLGILYESYVHPLTILSTLPSAGIGALLLLMVFGKPFTLIAAIGIILLIGVVKKNAIMLVDFALDAERRLGLSPLDAIREAAIVRFRPIMMTTLAAILGALPLVFGTDENADIRAPLGIAIVGGLIVSQLLTLYTTPVVYLYMDKLRRKKAKR</sequence>
<dbReference type="SUPFAM" id="SSF82693">
    <property type="entry name" value="Multidrug efflux transporter AcrB pore domain, PN1, PN2, PC1 and PC2 subdomains"/>
    <property type="match status" value="3"/>
</dbReference>
<dbReference type="Gene3D" id="3.30.2090.10">
    <property type="entry name" value="Multidrug efflux transporter AcrB TolC docking domain, DN and DC subdomains"/>
    <property type="match status" value="2"/>
</dbReference>
<comment type="caution">
    <text evidence="8">The sequence shown here is derived from an EMBL/GenBank/DDBJ whole genome shotgun (WGS) entry which is preliminary data.</text>
</comment>
<accession>A0ABU1GUJ9</accession>
<feature type="transmembrane region" description="Helical" evidence="7">
    <location>
        <begin position="432"/>
        <end position="458"/>
    </location>
</feature>
<evidence type="ECO:0000256" key="7">
    <source>
        <dbReference type="SAM" id="Phobius"/>
    </source>
</evidence>
<keyword evidence="5 7" id="KW-1133">Transmembrane helix</keyword>
<evidence type="ECO:0000256" key="4">
    <source>
        <dbReference type="ARBA" id="ARBA00022692"/>
    </source>
</evidence>
<evidence type="ECO:0000313" key="9">
    <source>
        <dbReference type="Proteomes" id="UP001269375"/>
    </source>
</evidence>
<dbReference type="Pfam" id="PF00873">
    <property type="entry name" value="ACR_tran"/>
    <property type="match status" value="1"/>
</dbReference>
<feature type="transmembrane region" description="Helical" evidence="7">
    <location>
        <begin position="885"/>
        <end position="905"/>
    </location>
</feature>
<keyword evidence="9" id="KW-1185">Reference proteome</keyword>
<feature type="transmembrane region" description="Helical" evidence="7">
    <location>
        <begin position="531"/>
        <end position="550"/>
    </location>
</feature>
<evidence type="ECO:0000256" key="1">
    <source>
        <dbReference type="ARBA" id="ARBA00022448"/>
    </source>
</evidence>
<feature type="transmembrane region" description="Helical" evidence="7">
    <location>
        <begin position="911"/>
        <end position="936"/>
    </location>
</feature>
<name>A0ABU1GUJ9_9GAMM</name>
<dbReference type="EMBL" id="JARWAO010000003">
    <property type="protein sequence ID" value="MDR5895659.1"/>
    <property type="molecule type" value="Genomic_DNA"/>
</dbReference>
<keyword evidence="3" id="KW-0997">Cell inner membrane</keyword>
<feature type="transmembrane region" description="Helical" evidence="7">
    <location>
        <begin position="337"/>
        <end position="354"/>
    </location>
</feature>
<dbReference type="Proteomes" id="UP001269375">
    <property type="component" value="Unassembled WGS sequence"/>
</dbReference>
<feature type="transmembrane region" description="Helical" evidence="7">
    <location>
        <begin position="464"/>
        <end position="487"/>
    </location>
</feature>
<gene>
    <name evidence="8" type="ORF">QC825_06185</name>
</gene>
<dbReference type="PANTHER" id="PTHR32063">
    <property type="match status" value="1"/>
</dbReference>
<dbReference type="Gene3D" id="3.30.70.1320">
    <property type="entry name" value="Multidrug efflux transporter AcrB pore domain like"/>
    <property type="match status" value="1"/>
</dbReference>
<reference evidence="8 9" key="1">
    <citation type="submission" date="2023-04" db="EMBL/GenBank/DDBJ databases">
        <title>A long-awaited taxogenomic arrangement of the family Halomonadaceae.</title>
        <authorList>
            <person name="De La Haba R."/>
            <person name="Chuvochina M."/>
            <person name="Wittouck S."/>
            <person name="Arahal D.R."/>
            <person name="Sanchez-Porro C."/>
            <person name="Hugenholtz P."/>
            <person name="Ventosa A."/>
        </authorList>
    </citation>
    <scope>NUCLEOTIDE SEQUENCE [LARGE SCALE GENOMIC DNA]</scope>
    <source>
        <strain evidence="8 9">DSM 22428</strain>
    </source>
</reference>
<evidence type="ECO:0000256" key="5">
    <source>
        <dbReference type="ARBA" id="ARBA00022989"/>
    </source>
</evidence>
<dbReference type="SUPFAM" id="SSF82866">
    <property type="entry name" value="Multidrug efflux transporter AcrB transmembrane domain"/>
    <property type="match status" value="2"/>
</dbReference>
<dbReference type="Gene3D" id="3.30.70.1430">
    <property type="entry name" value="Multidrug efflux transporter AcrB pore domain"/>
    <property type="match status" value="2"/>
</dbReference>
<organism evidence="8 9">
    <name type="scientific">Larsenimonas suaedae</name>
    <dbReference type="NCBI Taxonomy" id="1851019"/>
    <lineage>
        <taxon>Bacteria</taxon>
        <taxon>Pseudomonadati</taxon>
        <taxon>Pseudomonadota</taxon>
        <taxon>Gammaproteobacteria</taxon>
        <taxon>Oceanospirillales</taxon>
        <taxon>Halomonadaceae</taxon>
        <taxon>Larsenimonas</taxon>
    </lineage>
</organism>
<dbReference type="Gene3D" id="1.20.1640.10">
    <property type="entry name" value="Multidrug efflux transporter AcrB transmembrane domain"/>
    <property type="match status" value="2"/>
</dbReference>
<feature type="transmembrane region" description="Helical" evidence="7">
    <location>
        <begin position="361"/>
        <end position="382"/>
    </location>
</feature>
<evidence type="ECO:0000313" key="8">
    <source>
        <dbReference type="EMBL" id="MDR5895659.1"/>
    </source>
</evidence>
<dbReference type="SUPFAM" id="SSF82714">
    <property type="entry name" value="Multidrug efflux transporter AcrB TolC docking domain, DN and DC subdomains"/>
    <property type="match status" value="2"/>
</dbReference>
<dbReference type="PANTHER" id="PTHR32063:SF34">
    <property type="entry name" value="MULTIDRUG RESISTANCE PROTEIN MDTC"/>
    <property type="match status" value="1"/>
</dbReference>
<feature type="transmembrane region" description="Helical" evidence="7">
    <location>
        <begin position="857"/>
        <end position="878"/>
    </location>
</feature>
<keyword evidence="1" id="KW-0813">Transport</keyword>
<protein>
    <submittedName>
        <fullName evidence="8">Efflux RND transporter permease subunit</fullName>
    </submittedName>
</protein>
<feature type="transmembrane region" description="Helical" evidence="7">
    <location>
        <begin position="989"/>
        <end position="1015"/>
    </location>
</feature>
<dbReference type="InterPro" id="IPR001036">
    <property type="entry name" value="Acrflvin-R"/>
</dbReference>
<dbReference type="RefSeq" id="WP_251589448.1">
    <property type="nucleotide sequence ID" value="NZ_JAMLJI010000001.1"/>
</dbReference>
<dbReference type="InterPro" id="IPR027463">
    <property type="entry name" value="AcrB_DN_DC_subdom"/>
</dbReference>
<evidence type="ECO:0000256" key="3">
    <source>
        <dbReference type="ARBA" id="ARBA00022519"/>
    </source>
</evidence>
<keyword evidence="4 7" id="KW-0812">Transmembrane</keyword>
<keyword evidence="6 7" id="KW-0472">Membrane</keyword>
<evidence type="ECO:0000256" key="2">
    <source>
        <dbReference type="ARBA" id="ARBA00022475"/>
    </source>
</evidence>
<feature type="transmembrane region" description="Helical" evidence="7">
    <location>
        <begin position="388"/>
        <end position="411"/>
    </location>
</feature>
<evidence type="ECO:0000256" key="6">
    <source>
        <dbReference type="ARBA" id="ARBA00023136"/>
    </source>
</evidence>